<evidence type="ECO:0000313" key="2">
    <source>
        <dbReference type="Proteomes" id="UP000293369"/>
    </source>
</evidence>
<dbReference type="EMBL" id="SGFE01000025">
    <property type="protein sequence ID" value="RZI31085.1"/>
    <property type="molecule type" value="Genomic_DNA"/>
</dbReference>
<name>A0A4Q7CXE6_9PSED</name>
<dbReference type="AlphaFoldDB" id="A0A4Q7CXE6"/>
<reference evidence="1 2" key="1">
    <citation type="submission" date="2019-02" db="EMBL/GenBank/DDBJ databases">
        <title>Pseudomonas spp from wheat grain.</title>
        <authorList>
            <person name="Cho G.-S."/>
            <person name="Franz C.M.A.P."/>
        </authorList>
    </citation>
    <scope>NUCLEOTIDE SEQUENCE [LARGE SCALE GENOMIC DNA]</scope>
    <source>
        <strain evidence="1 2">133NRW</strain>
    </source>
</reference>
<protein>
    <submittedName>
        <fullName evidence="1">Uncharacterized protein</fullName>
    </submittedName>
</protein>
<evidence type="ECO:0000313" key="1">
    <source>
        <dbReference type="EMBL" id="RZI31085.1"/>
    </source>
</evidence>
<accession>A0A4Q7CXE6</accession>
<comment type="caution">
    <text evidence="1">The sequence shown here is derived from an EMBL/GenBank/DDBJ whole genome shotgun (WGS) entry which is preliminary data.</text>
</comment>
<proteinExistence type="predicted"/>
<organism evidence="1 2">
    <name type="scientific">Pseudomonas orientalis</name>
    <dbReference type="NCBI Taxonomy" id="76758"/>
    <lineage>
        <taxon>Bacteria</taxon>
        <taxon>Pseudomonadati</taxon>
        <taxon>Pseudomonadota</taxon>
        <taxon>Gammaproteobacteria</taxon>
        <taxon>Pseudomonadales</taxon>
        <taxon>Pseudomonadaceae</taxon>
        <taxon>Pseudomonas</taxon>
    </lineage>
</organism>
<gene>
    <name evidence="1" type="ORF">EUX57_14370</name>
</gene>
<dbReference type="Proteomes" id="UP000293369">
    <property type="component" value="Unassembled WGS sequence"/>
</dbReference>
<sequence>MVPFNLLAGVINEANLHINRWFVLTLNLETKQHDSRNTGAILTNAPHLGKEVQGGLFHIGTPSLLKWCMGYKRQHRVGCSLSLPAADDPQVSATRVRAEAGARVV</sequence>